<accession>A0AAE0SI13</accession>
<dbReference type="InterPro" id="IPR029144">
    <property type="entry name" value="Thr_synth_N"/>
</dbReference>
<evidence type="ECO:0000256" key="4">
    <source>
        <dbReference type="PIRSR" id="PIRSR604450-51"/>
    </source>
</evidence>
<proteinExistence type="inferred from homology"/>
<dbReference type="Pfam" id="PF00291">
    <property type="entry name" value="PALP"/>
    <property type="match status" value="1"/>
</dbReference>
<reference evidence="7" key="1">
    <citation type="journal article" date="2021" name="Genome Biol. Evol.">
        <title>A High-Quality Reference Genome for a Parasitic Bivalve with Doubly Uniparental Inheritance (Bivalvia: Unionida).</title>
        <authorList>
            <person name="Smith C.H."/>
        </authorList>
    </citation>
    <scope>NUCLEOTIDE SEQUENCE</scope>
    <source>
        <strain evidence="7">CHS0354</strain>
    </source>
</reference>
<sequence length="745" mass="83650">MTNMMQFNILQGLCQSCKHGFPHARLLQTNFLAPLKSTLQRRQRIGQVHHRYVSSGSIEQANVILMGSPGCGKTTVAQILHRKMKMPIIDVDDDHLEPYWGMSVAQKLQEVGSKGFIEAEGRALLDLKASGSIISLTGSNPMHTPAMTAVAQSGTVIFLDVQMSDILQRLARMKVSRIVGQEKGTPMEDILPYRQQFYEKFYDIRILCEEYETPDSVADKVIRSLAVFKDNKGFVSTRSEGAQKKYSWTFLDVVLQGLAPDGGLFVPAREIPHFSGGEMRRLVHLNYPDRALCILERWINPQDLHPQFLRQFIQWAYDPQVFNCNKIFPVRHLEDNIYLAELFHGPTGSFKDAALQLMPHFFTKALQHEKGSWDRKTKYVILVATSGDTGGAVLDGFARHAGNCGVGVMVLYPARGISDVQRLQMTTMQGDNIHVVGVEGDFDLCQTTVKKIFMDPKVEEEMRTKFHCKLSAANSISWGRLVPQIVYHMSAYLDLVQTKVITMGDEVDLCIPTGNFGNILAAFYAKEMGVPFHRLICASNTNNVLTDFINTGIYDLRKRHVLRTSSPSIDILVSSNLERYLYHVTDRSADIIKKCFTSLAEHRYFEVPEEVLRTMQKIMIAGWCSEDQCSNTVNQILKRTGYLLDPHTAVGAHVSMSLNQRDRPLIIASTAHPAKFASDVLAFMGKKSLGLSASEMLVKLHELAKLPAPHTKLSSSISRPVIHSTVCSSNYSDIVSEVYKFLNRL</sequence>
<dbReference type="CDD" id="cd01560">
    <property type="entry name" value="Thr-synth_2"/>
    <property type="match status" value="1"/>
</dbReference>
<dbReference type="AlphaFoldDB" id="A0AAE0SI13"/>
<gene>
    <name evidence="7" type="ORF">CHS0354_030646</name>
</gene>
<dbReference type="InterPro" id="IPR000623">
    <property type="entry name" value="Shikimate_kinase/TSH1"/>
</dbReference>
<evidence type="ECO:0000256" key="1">
    <source>
        <dbReference type="ARBA" id="ARBA00001933"/>
    </source>
</evidence>
<dbReference type="Gene3D" id="3.90.1380.10">
    <property type="entry name" value="Threonine synthase, N-terminal domain"/>
    <property type="match status" value="1"/>
</dbReference>
<dbReference type="InterPro" id="IPR027417">
    <property type="entry name" value="P-loop_NTPase"/>
</dbReference>
<dbReference type="Pfam" id="PF24857">
    <property type="entry name" value="THR4_C"/>
    <property type="match status" value="1"/>
</dbReference>
<reference evidence="7" key="3">
    <citation type="submission" date="2023-05" db="EMBL/GenBank/DDBJ databases">
        <authorList>
            <person name="Smith C.H."/>
        </authorList>
    </citation>
    <scope>NUCLEOTIDE SEQUENCE</scope>
    <source>
        <strain evidence="7">CHS0354</strain>
        <tissue evidence="7">Mantle</tissue>
    </source>
</reference>
<comment type="cofactor">
    <cofactor evidence="1 4">
        <name>pyridoxal 5'-phosphate</name>
        <dbReference type="ChEBI" id="CHEBI:597326"/>
    </cofactor>
</comment>
<evidence type="ECO:0000313" key="7">
    <source>
        <dbReference type="EMBL" id="KAK3592310.1"/>
    </source>
</evidence>
<comment type="similarity">
    <text evidence="2">Belongs to the threonine synthase family.</text>
</comment>
<dbReference type="GO" id="GO:0005737">
    <property type="term" value="C:cytoplasm"/>
    <property type="evidence" value="ECO:0007669"/>
    <property type="project" value="TreeGrafter"/>
</dbReference>
<dbReference type="EMBL" id="JAEAOA010001820">
    <property type="protein sequence ID" value="KAK3592310.1"/>
    <property type="molecule type" value="Genomic_DNA"/>
</dbReference>
<dbReference type="HAMAP" id="MF_00109">
    <property type="entry name" value="Shikimate_kinase"/>
    <property type="match status" value="1"/>
</dbReference>
<keyword evidence="3 4" id="KW-0663">Pyridoxal phosphate</keyword>
<dbReference type="NCBIfam" id="TIGR00260">
    <property type="entry name" value="thrC"/>
    <property type="match status" value="1"/>
</dbReference>
<feature type="domain" description="Threonine synthase N-terminal" evidence="6">
    <location>
        <begin position="234"/>
        <end position="317"/>
    </location>
</feature>
<dbReference type="InterPro" id="IPR031322">
    <property type="entry name" value="Shikimate/glucono_kinase"/>
</dbReference>
<dbReference type="PANTHER" id="PTHR43515:SF1">
    <property type="entry name" value="THREONINE SYNTHASE-LIKE 1"/>
    <property type="match status" value="1"/>
</dbReference>
<organism evidence="7 8">
    <name type="scientific">Potamilus streckersoni</name>
    <dbReference type="NCBI Taxonomy" id="2493646"/>
    <lineage>
        <taxon>Eukaryota</taxon>
        <taxon>Metazoa</taxon>
        <taxon>Spiralia</taxon>
        <taxon>Lophotrochozoa</taxon>
        <taxon>Mollusca</taxon>
        <taxon>Bivalvia</taxon>
        <taxon>Autobranchia</taxon>
        <taxon>Heteroconchia</taxon>
        <taxon>Palaeoheterodonta</taxon>
        <taxon>Unionida</taxon>
        <taxon>Unionoidea</taxon>
        <taxon>Unionidae</taxon>
        <taxon>Ambleminae</taxon>
        <taxon>Lampsilini</taxon>
        <taxon>Potamilus</taxon>
    </lineage>
</organism>
<dbReference type="InterPro" id="IPR001926">
    <property type="entry name" value="TrpB-like_PALP"/>
</dbReference>
<dbReference type="SUPFAM" id="SSF52540">
    <property type="entry name" value="P-loop containing nucleoside triphosphate hydrolases"/>
    <property type="match status" value="1"/>
</dbReference>
<evidence type="ECO:0000259" key="5">
    <source>
        <dbReference type="Pfam" id="PF00291"/>
    </source>
</evidence>
<feature type="modified residue" description="N6-(pyridoxal phosphate)lysine" evidence="4">
    <location>
        <position position="351"/>
    </location>
</feature>
<keyword evidence="8" id="KW-1185">Reference proteome</keyword>
<dbReference type="Proteomes" id="UP001195483">
    <property type="component" value="Unassembled WGS sequence"/>
</dbReference>
<dbReference type="PANTHER" id="PTHR43515">
    <property type="entry name" value="THREONINE SYNTHASE-LIKE 1"/>
    <property type="match status" value="1"/>
</dbReference>
<dbReference type="Pfam" id="PF01202">
    <property type="entry name" value="SKI"/>
    <property type="match status" value="1"/>
</dbReference>
<evidence type="ECO:0000259" key="6">
    <source>
        <dbReference type="Pfam" id="PF14821"/>
    </source>
</evidence>
<reference evidence="7" key="2">
    <citation type="journal article" date="2021" name="Genome Biol. Evol.">
        <title>Developing a high-quality reference genome for a parasitic bivalve with doubly uniparental inheritance (Bivalvia: Unionida).</title>
        <authorList>
            <person name="Smith C.H."/>
        </authorList>
    </citation>
    <scope>NUCLEOTIDE SEQUENCE</scope>
    <source>
        <strain evidence="7">CHS0354</strain>
        <tissue evidence="7">Mantle</tissue>
    </source>
</reference>
<evidence type="ECO:0000256" key="3">
    <source>
        <dbReference type="ARBA" id="ARBA00022898"/>
    </source>
</evidence>
<dbReference type="SUPFAM" id="SSF53686">
    <property type="entry name" value="Tryptophan synthase beta subunit-like PLP-dependent enzymes"/>
    <property type="match status" value="1"/>
</dbReference>
<comment type="caution">
    <text evidence="7">The sequence shown here is derived from an EMBL/GenBank/DDBJ whole genome shotgun (WGS) entry which is preliminary data.</text>
</comment>
<dbReference type="Pfam" id="PF14821">
    <property type="entry name" value="Thr_synth_N"/>
    <property type="match status" value="1"/>
</dbReference>
<feature type="domain" description="Tryptophan synthase beta chain-like PALP" evidence="5">
    <location>
        <begin position="332"/>
        <end position="590"/>
    </location>
</feature>
<dbReference type="Gene3D" id="3.40.50.1100">
    <property type="match status" value="2"/>
</dbReference>
<dbReference type="PRINTS" id="PR01100">
    <property type="entry name" value="SHIKIMTKNASE"/>
</dbReference>
<dbReference type="InterPro" id="IPR004450">
    <property type="entry name" value="Thr_synthase-like"/>
</dbReference>
<evidence type="ECO:0008006" key="9">
    <source>
        <dbReference type="Google" id="ProtNLM"/>
    </source>
</evidence>
<dbReference type="Gene3D" id="3.40.50.300">
    <property type="entry name" value="P-loop containing nucleotide triphosphate hydrolases"/>
    <property type="match status" value="1"/>
</dbReference>
<dbReference type="InterPro" id="IPR037158">
    <property type="entry name" value="Thr_synth_N_sf"/>
</dbReference>
<evidence type="ECO:0000313" key="8">
    <source>
        <dbReference type="Proteomes" id="UP001195483"/>
    </source>
</evidence>
<protein>
    <recommendedName>
        <fullName evidence="9">Threonine synthase</fullName>
    </recommendedName>
</protein>
<name>A0AAE0SI13_9BIVA</name>
<evidence type="ECO:0000256" key="2">
    <source>
        <dbReference type="ARBA" id="ARBA00005517"/>
    </source>
</evidence>
<dbReference type="InterPro" id="IPR036052">
    <property type="entry name" value="TrpB-like_PALP_sf"/>
</dbReference>